<protein>
    <submittedName>
        <fullName evidence="1">Uncharacterized protein</fullName>
    </submittedName>
</protein>
<gene>
    <name evidence="1" type="ORF">OB144RH_03770</name>
</gene>
<evidence type="ECO:0000313" key="1">
    <source>
        <dbReference type="EMBL" id="CAK9120872.1"/>
    </source>
</evidence>
<reference evidence="1 2" key="1">
    <citation type="submission" date="2024-02" db="EMBL/GenBank/DDBJ databases">
        <authorList>
            <person name="Nijsse B."/>
            <person name="Sprong H."/>
        </authorList>
    </citation>
    <scope>NUCLEOTIDE SEQUENCE [LARGE SCALE GENOMIC DNA]</scope>
    <source>
        <strain evidence="1">OB144</strain>
    </source>
</reference>
<proteinExistence type="predicted"/>
<organism evidence="1 2">
    <name type="scientific">Rickettsia helvetica</name>
    <dbReference type="NCBI Taxonomy" id="35789"/>
    <lineage>
        <taxon>Bacteria</taxon>
        <taxon>Pseudomonadati</taxon>
        <taxon>Pseudomonadota</taxon>
        <taxon>Alphaproteobacteria</taxon>
        <taxon>Rickettsiales</taxon>
        <taxon>Rickettsiaceae</taxon>
        <taxon>Rickettsieae</taxon>
        <taxon>Rickettsia</taxon>
        <taxon>spotted fever group</taxon>
    </lineage>
</organism>
<dbReference type="EMBL" id="OZ018776">
    <property type="protein sequence ID" value="CAK9120872.1"/>
    <property type="molecule type" value="Genomic_DNA"/>
</dbReference>
<name>A0ABM9NBF9_RICHE</name>
<evidence type="ECO:0000313" key="2">
    <source>
        <dbReference type="Proteomes" id="UP001642485"/>
    </source>
</evidence>
<keyword evidence="2" id="KW-1185">Reference proteome</keyword>
<dbReference type="Proteomes" id="UP001642485">
    <property type="component" value="Chromosome"/>
</dbReference>
<sequence>MKALFPEINFEEKINTESENLEIDKIEVSNEEPLIYKLPVRHLSKPSL</sequence>
<accession>A0ABM9NBF9</accession>